<reference evidence="2 4" key="1">
    <citation type="submission" date="2017-01" db="EMBL/GenBank/DDBJ databases">
        <authorList>
            <person name="Varghese N."/>
            <person name="Submissions S."/>
        </authorList>
    </citation>
    <scope>NUCLEOTIDE SEQUENCE [LARGE SCALE GENOMIC DNA]</scope>
    <source>
        <strain evidence="2 4">ATCC 33342</strain>
    </source>
</reference>
<dbReference type="OrthoDB" id="1164967at2"/>
<evidence type="ECO:0000313" key="5">
    <source>
        <dbReference type="Proteomes" id="UP000254374"/>
    </source>
</evidence>
<dbReference type="EMBL" id="FTNL01000011">
    <property type="protein sequence ID" value="SIR39214.1"/>
    <property type="molecule type" value="Genomic_DNA"/>
</dbReference>
<dbReference type="InterPro" id="IPR042297">
    <property type="entry name" value="Antirestriction_sf"/>
</dbReference>
<reference evidence="3 5" key="2">
    <citation type="submission" date="2018-06" db="EMBL/GenBank/DDBJ databases">
        <authorList>
            <consortium name="Pathogen Informatics"/>
            <person name="Doyle S."/>
        </authorList>
    </citation>
    <scope>NUCLEOTIDE SEQUENCE [LARGE SCALE GENOMIC DNA]</scope>
    <source>
        <strain evidence="3 5">NCTC11401</strain>
    </source>
</reference>
<evidence type="ECO:0000313" key="4">
    <source>
        <dbReference type="Proteomes" id="UP000186808"/>
    </source>
</evidence>
<keyword evidence="4" id="KW-1185">Reference proteome</keyword>
<dbReference type="AlphaFoldDB" id="A0A377IVJ5"/>
<comment type="similarity">
    <text evidence="1">Belongs to the antirestriction protein family.</text>
</comment>
<evidence type="ECO:0000256" key="1">
    <source>
        <dbReference type="ARBA" id="ARBA00008618"/>
    </source>
</evidence>
<organism evidence="3 5">
    <name type="scientific">Fluoribacter gormanii</name>
    <dbReference type="NCBI Taxonomy" id="464"/>
    <lineage>
        <taxon>Bacteria</taxon>
        <taxon>Pseudomonadati</taxon>
        <taxon>Pseudomonadota</taxon>
        <taxon>Gammaproteobacteria</taxon>
        <taxon>Legionellales</taxon>
        <taxon>Legionellaceae</taxon>
        <taxon>Fluoribacter</taxon>
    </lineage>
</organism>
<dbReference type="RefSeq" id="WP_058468984.1">
    <property type="nucleotide sequence ID" value="NZ_FTNL01000011.1"/>
</dbReference>
<name>A0A377IVJ5_9GAMM</name>
<proteinExistence type="inferred from homology"/>
<dbReference type="STRING" id="464.Lgor_2571"/>
<accession>A0A377IVJ5</accession>
<dbReference type="Proteomes" id="UP000186808">
    <property type="component" value="Unassembled WGS sequence"/>
</dbReference>
<gene>
    <name evidence="3" type="ORF">NCTC11401_03372</name>
    <name evidence="2" type="ORF">SAMN05421777_11185</name>
</gene>
<evidence type="ECO:0000313" key="3">
    <source>
        <dbReference type="EMBL" id="STO92129.1"/>
    </source>
</evidence>
<dbReference type="Proteomes" id="UP000254374">
    <property type="component" value="Unassembled WGS sequence"/>
</dbReference>
<dbReference type="InterPro" id="IPR004914">
    <property type="entry name" value="Antirestrict"/>
</dbReference>
<dbReference type="EMBL" id="UGGV01000002">
    <property type="protein sequence ID" value="STO92129.1"/>
    <property type="molecule type" value="Genomic_DNA"/>
</dbReference>
<protein>
    <submittedName>
        <fullName evidence="3">Antirestriction protein</fullName>
    </submittedName>
</protein>
<evidence type="ECO:0000313" key="2">
    <source>
        <dbReference type="EMBL" id="SIR39214.1"/>
    </source>
</evidence>
<sequence>MNTERQQFLIQSQLISDNQRLAFLPKHLNKEYLSFESMVYRTMGTICNTYHGGYWDFFELSNCGFYLAPQSDEPFDIFIHGNGYEGSVSCDAAGIIATSFALNNLAWRTESDEIIDKYYALLNFARQHHEFKQIFAAID</sequence>
<dbReference type="Gene3D" id="3.30.70.3580">
    <property type="entry name" value="Antirestriction protein"/>
    <property type="match status" value="1"/>
</dbReference>
<dbReference type="Pfam" id="PF03230">
    <property type="entry name" value="Antirestrict"/>
    <property type="match status" value="1"/>
</dbReference>